<dbReference type="RefSeq" id="WP_328987220.1">
    <property type="nucleotide sequence ID" value="NZ_CP121472.1"/>
</dbReference>
<keyword evidence="3" id="KW-1185">Reference proteome</keyword>
<keyword evidence="1" id="KW-1133">Transmembrane helix</keyword>
<organism evidence="2 3">
    <name type="scientific">Thiorhodovibrio winogradskyi</name>
    <dbReference type="NCBI Taxonomy" id="77007"/>
    <lineage>
        <taxon>Bacteria</taxon>
        <taxon>Pseudomonadati</taxon>
        <taxon>Pseudomonadota</taxon>
        <taxon>Gammaproteobacteria</taxon>
        <taxon>Chromatiales</taxon>
        <taxon>Chromatiaceae</taxon>
        <taxon>Thiorhodovibrio</taxon>
    </lineage>
</organism>
<feature type="transmembrane region" description="Helical" evidence="1">
    <location>
        <begin position="82"/>
        <end position="104"/>
    </location>
</feature>
<protein>
    <submittedName>
        <fullName evidence="2">Uncharacterized protein</fullName>
    </submittedName>
</protein>
<sequence length="125" mass="13312">MTLPENASIHATEAAVEQLNALLAEDPDLAHWSTYVGQGAIRFYLPLNVQLPNPFYAQAVLVAKVLGLIPVAPTVFWGPMAFAIMCGLSMASLLTLIVIPTLYVTWESVMGHDLCKGSIQSAAGG</sequence>
<keyword evidence="1" id="KW-0812">Transmembrane</keyword>
<gene>
    <name evidence="2" type="ORF">Thiowin_01644</name>
</gene>
<dbReference type="Proteomes" id="UP001432180">
    <property type="component" value="Chromosome"/>
</dbReference>
<reference evidence="2 3" key="1">
    <citation type="journal article" date="2023" name="Microorganisms">
        <title>Thiorhodovibrio frisius and Trv. litoralis spp. nov., Two Novel Members from a Clade of Fastidious Purple Sulfur Bacteria That Exhibit Unique Red-Shifted Light-Harvesting Capabilities.</title>
        <authorList>
            <person name="Methner A."/>
            <person name="Kuzyk S.B."/>
            <person name="Petersen J."/>
            <person name="Bauer S."/>
            <person name="Brinkmann H."/>
            <person name="Sichau K."/>
            <person name="Wanner G."/>
            <person name="Wolf J."/>
            <person name="Neumann-Schaal M."/>
            <person name="Henke P."/>
            <person name="Tank M."/>
            <person name="Sproer C."/>
            <person name="Bunk B."/>
            <person name="Overmann J."/>
        </authorList>
    </citation>
    <scope>NUCLEOTIDE SEQUENCE [LARGE SCALE GENOMIC DNA]</scope>
    <source>
        <strain evidence="2 3">DSM 6702</strain>
    </source>
</reference>
<name>A0ABZ0S9B2_9GAMM</name>
<evidence type="ECO:0000313" key="2">
    <source>
        <dbReference type="EMBL" id="WPL16677.1"/>
    </source>
</evidence>
<evidence type="ECO:0000313" key="3">
    <source>
        <dbReference type="Proteomes" id="UP001432180"/>
    </source>
</evidence>
<dbReference type="Gene3D" id="1.20.1640.10">
    <property type="entry name" value="Multidrug efflux transporter AcrB transmembrane domain"/>
    <property type="match status" value="1"/>
</dbReference>
<keyword evidence="1" id="KW-0472">Membrane</keyword>
<evidence type="ECO:0000256" key="1">
    <source>
        <dbReference type="SAM" id="Phobius"/>
    </source>
</evidence>
<feature type="transmembrane region" description="Helical" evidence="1">
    <location>
        <begin position="55"/>
        <end position="75"/>
    </location>
</feature>
<proteinExistence type="predicted"/>
<accession>A0ABZ0S9B2</accession>
<dbReference type="EMBL" id="CP121472">
    <property type="protein sequence ID" value="WPL16677.1"/>
    <property type="molecule type" value="Genomic_DNA"/>
</dbReference>